<dbReference type="PROSITE" id="PS51257">
    <property type="entry name" value="PROKAR_LIPOPROTEIN"/>
    <property type="match status" value="1"/>
</dbReference>
<dbReference type="GO" id="GO:0016787">
    <property type="term" value="F:hydrolase activity"/>
    <property type="evidence" value="ECO:0007669"/>
    <property type="project" value="UniProtKB-KW"/>
</dbReference>
<sequence>MQRVRRRTLLLVGTTTSAAACASTPRERFDGTSAEPDDPYTYVALGDSISIDQYAGGPGRGGSSLLARNLDDDFPQWRGRDLSAQDRRLRYHLLAVDGGTTRALLESQLPRLESSGVRPDVVTLTIGGNDLLGAYGDTGSARQIVRSVRVRVGQALGRLKRLMRTPDDPVVVGTVYDPSDGSGEAHRVGLPPWLDVVDILADLNAGLRAAAEDNGARIAEIHERFLGHGLRAGNPAQSNPRPDNRKLWYCRIIEPNAWGADAVRASFWHALQSR</sequence>
<feature type="domain" description="SGNH hydrolase-type esterase" evidence="2">
    <location>
        <begin position="44"/>
        <end position="232"/>
    </location>
</feature>
<name>A0ABW1IHR5_9PSEU</name>
<comment type="caution">
    <text evidence="3">The sequence shown here is derived from an EMBL/GenBank/DDBJ whole genome shotgun (WGS) entry which is preliminary data.</text>
</comment>
<dbReference type="Gene3D" id="3.40.50.1110">
    <property type="entry name" value="SGNH hydrolase"/>
    <property type="match status" value="1"/>
</dbReference>
<organism evidence="3 4">
    <name type="scientific">Pseudonocardia lutea</name>
    <dbReference type="NCBI Taxonomy" id="2172015"/>
    <lineage>
        <taxon>Bacteria</taxon>
        <taxon>Bacillati</taxon>
        <taxon>Actinomycetota</taxon>
        <taxon>Actinomycetes</taxon>
        <taxon>Pseudonocardiales</taxon>
        <taxon>Pseudonocardiaceae</taxon>
        <taxon>Pseudonocardia</taxon>
    </lineage>
</organism>
<dbReference type="InterPro" id="IPR013830">
    <property type="entry name" value="SGNH_hydro"/>
</dbReference>
<keyword evidence="3" id="KW-0378">Hydrolase</keyword>
<evidence type="ECO:0000256" key="1">
    <source>
        <dbReference type="SAM" id="SignalP"/>
    </source>
</evidence>
<feature type="chain" id="PRO_5046950556" evidence="1">
    <location>
        <begin position="23"/>
        <end position="274"/>
    </location>
</feature>
<evidence type="ECO:0000313" key="3">
    <source>
        <dbReference type="EMBL" id="MFC5952413.1"/>
    </source>
</evidence>
<reference evidence="4" key="1">
    <citation type="journal article" date="2019" name="Int. J. Syst. Evol. Microbiol.">
        <title>The Global Catalogue of Microorganisms (GCM) 10K type strain sequencing project: providing services to taxonomists for standard genome sequencing and annotation.</title>
        <authorList>
            <consortium name="The Broad Institute Genomics Platform"/>
            <consortium name="The Broad Institute Genome Sequencing Center for Infectious Disease"/>
            <person name="Wu L."/>
            <person name="Ma J."/>
        </authorList>
    </citation>
    <scope>NUCLEOTIDE SEQUENCE [LARGE SCALE GENOMIC DNA]</scope>
    <source>
        <strain evidence="4">CGMCC 4.7397</strain>
    </source>
</reference>
<dbReference type="Proteomes" id="UP001596119">
    <property type="component" value="Unassembled WGS sequence"/>
</dbReference>
<accession>A0ABW1IHR5</accession>
<dbReference type="RefSeq" id="WP_379571284.1">
    <property type="nucleotide sequence ID" value="NZ_JBHSQK010000103.1"/>
</dbReference>
<proteinExistence type="predicted"/>
<evidence type="ECO:0000313" key="4">
    <source>
        <dbReference type="Proteomes" id="UP001596119"/>
    </source>
</evidence>
<dbReference type="EMBL" id="JBHSQK010000103">
    <property type="protein sequence ID" value="MFC5952413.1"/>
    <property type="molecule type" value="Genomic_DNA"/>
</dbReference>
<feature type="signal peptide" evidence="1">
    <location>
        <begin position="1"/>
        <end position="22"/>
    </location>
</feature>
<dbReference type="InterPro" id="IPR036514">
    <property type="entry name" value="SGNH_hydro_sf"/>
</dbReference>
<protein>
    <submittedName>
        <fullName evidence="3">SGNH/GDSL hydrolase family protein</fullName>
    </submittedName>
</protein>
<dbReference type="Pfam" id="PF13472">
    <property type="entry name" value="Lipase_GDSL_2"/>
    <property type="match status" value="1"/>
</dbReference>
<keyword evidence="4" id="KW-1185">Reference proteome</keyword>
<evidence type="ECO:0000259" key="2">
    <source>
        <dbReference type="Pfam" id="PF13472"/>
    </source>
</evidence>
<dbReference type="SUPFAM" id="SSF52266">
    <property type="entry name" value="SGNH hydrolase"/>
    <property type="match status" value="1"/>
</dbReference>
<gene>
    <name evidence="3" type="ORF">ACFQH9_29535</name>
</gene>
<keyword evidence="1" id="KW-0732">Signal</keyword>